<dbReference type="Proteomes" id="UP000784294">
    <property type="component" value="Unassembled WGS sequence"/>
</dbReference>
<dbReference type="AlphaFoldDB" id="A0A448XH64"/>
<gene>
    <name evidence="1" type="ORF">PXEA_LOCUS29876</name>
</gene>
<evidence type="ECO:0000313" key="2">
    <source>
        <dbReference type="Proteomes" id="UP000784294"/>
    </source>
</evidence>
<accession>A0A448XH64</accession>
<name>A0A448XH64_9PLAT</name>
<reference evidence="1" key="1">
    <citation type="submission" date="2018-11" db="EMBL/GenBank/DDBJ databases">
        <authorList>
            <consortium name="Pathogen Informatics"/>
        </authorList>
    </citation>
    <scope>NUCLEOTIDE SEQUENCE</scope>
</reference>
<comment type="caution">
    <text evidence="1">The sequence shown here is derived from an EMBL/GenBank/DDBJ whole genome shotgun (WGS) entry which is preliminary data.</text>
</comment>
<proteinExistence type="predicted"/>
<protein>
    <submittedName>
        <fullName evidence="1">Uncharacterized protein</fullName>
    </submittedName>
</protein>
<organism evidence="1 2">
    <name type="scientific">Protopolystoma xenopodis</name>
    <dbReference type="NCBI Taxonomy" id="117903"/>
    <lineage>
        <taxon>Eukaryota</taxon>
        <taxon>Metazoa</taxon>
        <taxon>Spiralia</taxon>
        <taxon>Lophotrochozoa</taxon>
        <taxon>Platyhelminthes</taxon>
        <taxon>Monogenea</taxon>
        <taxon>Polyopisthocotylea</taxon>
        <taxon>Polystomatidea</taxon>
        <taxon>Polystomatidae</taxon>
        <taxon>Protopolystoma</taxon>
    </lineage>
</organism>
<keyword evidence="2" id="KW-1185">Reference proteome</keyword>
<dbReference type="EMBL" id="CAAALY010252219">
    <property type="protein sequence ID" value="VEL36436.1"/>
    <property type="molecule type" value="Genomic_DNA"/>
</dbReference>
<evidence type="ECO:0000313" key="1">
    <source>
        <dbReference type="EMBL" id="VEL36436.1"/>
    </source>
</evidence>
<sequence>MLDCVTAERGETSSFHCRYYDSMRSRRDAENLCCGTFLDITQPCRFRVSEVCDLSEVGRVMGSEAAEVCTDRTSFESGLCCYGLSQLTFRRKMNLKLSCREQSLISAQVTELDNHFLTATSVTGCVYHLAPRRGASDPATNCHGQICVQRLGRQVLSGQHPSAVMPKLAEHQTSPVDIYHRHEYETRSAVVLEPVLVSAKHSADRQPYGSN</sequence>